<dbReference type="AlphaFoldDB" id="A0A135S6Y8"/>
<gene>
    <name evidence="5" type="ORF">CSIM01_08643</name>
</gene>
<evidence type="ECO:0000256" key="3">
    <source>
        <dbReference type="SAM" id="MobiDB-lite"/>
    </source>
</evidence>
<feature type="compositionally biased region" description="Low complexity" evidence="3">
    <location>
        <begin position="50"/>
        <end position="60"/>
    </location>
</feature>
<proteinExistence type="predicted"/>
<dbReference type="OrthoDB" id="6250593at2759"/>
<evidence type="ECO:0000256" key="2">
    <source>
        <dbReference type="PROSITE-ProRule" id="PRU00192"/>
    </source>
</evidence>
<reference evidence="5 6" key="1">
    <citation type="submission" date="2014-02" db="EMBL/GenBank/DDBJ databases">
        <title>The genome sequence of Colletotrichum simmondsii CBS122122.</title>
        <authorList>
            <person name="Baroncelli R."/>
            <person name="Thon M.R."/>
        </authorList>
    </citation>
    <scope>NUCLEOTIDE SEQUENCE [LARGE SCALE GENOMIC DNA]</scope>
    <source>
        <strain evidence="5 6">CBS122122</strain>
    </source>
</reference>
<protein>
    <submittedName>
        <fullName evidence="5">SH3 domain-containing protein</fullName>
    </submittedName>
</protein>
<sequence>MDRQTIIETNRSLRTIKNELENLLEKGVISEDAYDSMHATLPAETPLHGAASRAAPAAAATPVQHNNPTSPPAPTAAMAALNKPVLAHARALYRYAGADARDVAFERDDRIAIHEYMNADWWMGRNLRTGQEGIFPKTYVLVEQDMAKGAFAPVPAPAQSQYAAQQPQWAPQPQYAQPQGPPPQQNPYNADAPPQAVADQSTGGKEGGGKGAEMGKKFGKKLGNAAIFGAGATIGSNIVNSIF</sequence>
<evidence type="ECO:0000313" key="6">
    <source>
        <dbReference type="Proteomes" id="UP000070328"/>
    </source>
</evidence>
<comment type="caution">
    <text evidence="5">The sequence shown here is derived from an EMBL/GenBank/DDBJ whole genome shotgun (WGS) entry which is preliminary data.</text>
</comment>
<dbReference type="SMART" id="SM00326">
    <property type="entry name" value="SH3"/>
    <property type="match status" value="1"/>
</dbReference>
<dbReference type="PANTHER" id="PTHR45929:SF7">
    <property type="entry name" value="LAS SEVENTEEN-BINDING PROTEIN 1"/>
    <property type="match status" value="1"/>
</dbReference>
<dbReference type="InterPro" id="IPR036028">
    <property type="entry name" value="SH3-like_dom_sf"/>
</dbReference>
<evidence type="ECO:0000256" key="1">
    <source>
        <dbReference type="ARBA" id="ARBA00022443"/>
    </source>
</evidence>
<feature type="domain" description="SH3" evidence="4">
    <location>
        <begin position="84"/>
        <end position="145"/>
    </location>
</feature>
<feature type="region of interest" description="Disordered" evidence="3">
    <location>
        <begin position="49"/>
        <end position="72"/>
    </location>
</feature>
<evidence type="ECO:0000259" key="4">
    <source>
        <dbReference type="PROSITE" id="PS50002"/>
    </source>
</evidence>
<organism evidence="5 6">
    <name type="scientific">Colletotrichum simmondsii</name>
    <dbReference type="NCBI Taxonomy" id="703756"/>
    <lineage>
        <taxon>Eukaryota</taxon>
        <taxon>Fungi</taxon>
        <taxon>Dikarya</taxon>
        <taxon>Ascomycota</taxon>
        <taxon>Pezizomycotina</taxon>
        <taxon>Sordariomycetes</taxon>
        <taxon>Hypocreomycetidae</taxon>
        <taxon>Glomerellales</taxon>
        <taxon>Glomerellaceae</taxon>
        <taxon>Colletotrichum</taxon>
        <taxon>Colletotrichum acutatum species complex</taxon>
    </lineage>
</organism>
<dbReference type="EMBL" id="JFBX01000664">
    <property type="protein sequence ID" value="KXH31693.1"/>
    <property type="molecule type" value="Genomic_DNA"/>
</dbReference>
<dbReference type="PANTHER" id="PTHR45929">
    <property type="entry name" value="JAK PATHWAY SIGNAL TRANSDUCTION ADAPTOR MOLECULE"/>
    <property type="match status" value="1"/>
</dbReference>
<keyword evidence="6" id="KW-1185">Reference proteome</keyword>
<feature type="region of interest" description="Disordered" evidence="3">
    <location>
        <begin position="158"/>
        <end position="216"/>
    </location>
</feature>
<accession>A0A135S6Y8</accession>
<evidence type="ECO:0000313" key="5">
    <source>
        <dbReference type="EMBL" id="KXH31693.1"/>
    </source>
</evidence>
<dbReference type="CDD" id="cd00174">
    <property type="entry name" value="SH3"/>
    <property type="match status" value="1"/>
</dbReference>
<keyword evidence="1 2" id="KW-0728">SH3 domain</keyword>
<feature type="compositionally biased region" description="Low complexity" evidence="3">
    <location>
        <begin position="158"/>
        <end position="178"/>
    </location>
</feature>
<dbReference type="PROSITE" id="PS50002">
    <property type="entry name" value="SH3"/>
    <property type="match status" value="1"/>
</dbReference>
<dbReference type="InterPro" id="IPR001452">
    <property type="entry name" value="SH3_domain"/>
</dbReference>
<name>A0A135S6Y8_9PEZI</name>
<dbReference type="SUPFAM" id="SSF50044">
    <property type="entry name" value="SH3-domain"/>
    <property type="match status" value="1"/>
</dbReference>
<dbReference type="Proteomes" id="UP000070328">
    <property type="component" value="Unassembled WGS sequence"/>
</dbReference>
<dbReference type="Gene3D" id="2.30.30.40">
    <property type="entry name" value="SH3 Domains"/>
    <property type="match status" value="1"/>
</dbReference>
<dbReference type="Pfam" id="PF00018">
    <property type="entry name" value="SH3_1"/>
    <property type="match status" value="1"/>
</dbReference>
<dbReference type="InterPro" id="IPR050670">
    <property type="entry name" value="STAM"/>
</dbReference>